<accession>A0A845QVY4</accession>
<comment type="function">
    <text evidence="9">Catalyzes the phosphorylation of the position 2 hydroxy group of 4-diphosphocytidyl-2C-methyl-D-erythritol.</text>
</comment>
<comment type="caution">
    <text evidence="12">The sequence shown here is derived from an EMBL/GenBank/DDBJ whole genome shotgun (WGS) entry which is preliminary data.</text>
</comment>
<dbReference type="UniPathway" id="UPA00056">
    <property type="reaction ID" value="UER00094"/>
</dbReference>
<dbReference type="InterPro" id="IPR014721">
    <property type="entry name" value="Ribsml_uS5_D2-typ_fold_subgr"/>
</dbReference>
<evidence type="ECO:0000256" key="1">
    <source>
        <dbReference type="ARBA" id="ARBA00009684"/>
    </source>
</evidence>
<dbReference type="NCBIfam" id="TIGR00154">
    <property type="entry name" value="ispE"/>
    <property type="match status" value="1"/>
</dbReference>
<name>A0A845QVY4_9CLOT</name>
<keyword evidence="9" id="KW-0414">Isoprene biosynthesis</keyword>
<evidence type="ECO:0000259" key="10">
    <source>
        <dbReference type="Pfam" id="PF00288"/>
    </source>
</evidence>
<dbReference type="GO" id="GO:0019288">
    <property type="term" value="P:isopentenyl diphosphate biosynthetic process, methylerythritol 4-phosphate pathway"/>
    <property type="evidence" value="ECO:0007669"/>
    <property type="project" value="UniProtKB-UniRule"/>
</dbReference>
<dbReference type="InterPro" id="IPR013750">
    <property type="entry name" value="GHMP_kinase_C_dom"/>
</dbReference>
<dbReference type="GO" id="GO:0005524">
    <property type="term" value="F:ATP binding"/>
    <property type="evidence" value="ECO:0007669"/>
    <property type="project" value="UniProtKB-UniRule"/>
</dbReference>
<keyword evidence="7 9" id="KW-0067">ATP-binding</keyword>
<dbReference type="Proteomes" id="UP000467132">
    <property type="component" value="Unassembled WGS sequence"/>
</dbReference>
<dbReference type="InterPro" id="IPR036554">
    <property type="entry name" value="GHMP_kinase_C_sf"/>
</dbReference>
<dbReference type="SUPFAM" id="SSF55060">
    <property type="entry name" value="GHMP Kinase, C-terminal domain"/>
    <property type="match status" value="1"/>
</dbReference>
<dbReference type="Pfam" id="PF00288">
    <property type="entry name" value="GHMP_kinases_N"/>
    <property type="match status" value="1"/>
</dbReference>
<dbReference type="RefSeq" id="WP_160196718.1">
    <property type="nucleotide sequence ID" value="NZ_QXXA01000005.1"/>
</dbReference>
<feature type="binding site" evidence="9">
    <location>
        <begin position="94"/>
        <end position="104"/>
    </location>
    <ligand>
        <name>ATP</name>
        <dbReference type="ChEBI" id="CHEBI:30616"/>
    </ligand>
</feature>
<evidence type="ECO:0000256" key="5">
    <source>
        <dbReference type="ARBA" id="ARBA00022741"/>
    </source>
</evidence>
<keyword evidence="4 9" id="KW-0808">Transferase</keyword>
<evidence type="ECO:0000313" key="13">
    <source>
        <dbReference type="Proteomes" id="UP000467132"/>
    </source>
</evidence>
<evidence type="ECO:0000256" key="9">
    <source>
        <dbReference type="HAMAP-Rule" id="MF_00061"/>
    </source>
</evidence>
<dbReference type="Pfam" id="PF08544">
    <property type="entry name" value="GHMP_kinases_C"/>
    <property type="match status" value="1"/>
</dbReference>
<keyword evidence="5 9" id="KW-0547">Nucleotide-binding</keyword>
<dbReference type="InterPro" id="IPR020568">
    <property type="entry name" value="Ribosomal_Su5_D2-typ_SF"/>
</dbReference>
<dbReference type="SUPFAM" id="SSF54211">
    <property type="entry name" value="Ribosomal protein S5 domain 2-like"/>
    <property type="match status" value="1"/>
</dbReference>
<reference evidence="12 13" key="1">
    <citation type="submission" date="2018-08" db="EMBL/GenBank/DDBJ databases">
        <title>Murine metabolic-syndrome-specific gut microbial biobank.</title>
        <authorList>
            <person name="Liu C."/>
        </authorList>
    </citation>
    <scope>NUCLEOTIDE SEQUENCE [LARGE SCALE GENOMIC DNA]</scope>
    <source>
        <strain evidence="12 13">583</strain>
    </source>
</reference>
<evidence type="ECO:0000256" key="3">
    <source>
        <dbReference type="ARBA" id="ARBA00017473"/>
    </source>
</evidence>
<evidence type="ECO:0000256" key="2">
    <source>
        <dbReference type="ARBA" id="ARBA00012052"/>
    </source>
</evidence>
<sequence>MNRVKRHAYAKINLSLDVLKKRDDGYHEVEMIMQQVDLHDILTFEEIESGIEIICNDKRVPTDKSNLIYKAYEVIKQKYSINKGVRIYLEKNIPIAAGLAGGSSDAAQTLIGISKLWNLEINDIELMEMGVSIGADIPFCIFGGTGFARGIGEHISEITSFKNNIILLAKPDIDVSTKEVYEKLNFRNVDHPDTDSLLKAIEKKDIKFIANNMKNVLETVTIKKHPIINNIKKQMIECEAMGSMMSGSGPTVFGIFETKQQAEKCKDILKETIDEVYVTKTI</sequence>
<protein>
    <recommendedName>
        <fullName evidence="3 9">4-diphosphocytidyl-2-C-methyl-D-erythritol kinase</fullName>
        <shortName evidence="9">CMK</shortName>
        <ecNumber evidence="2 9">2.7.1.148</ecNumber>
    </recommendedName>
    <alternativeName>
        <fullName evidence="8 9">4-(cytidine-5'-diphospho)-2-C-methyl-D-erythritol kinase</fullName>
    </alternativeName>
</protein>
<dbReference type="AlphaFoldDB" id="A0A845QVY4"/>
<dbReference type="PIRSF" id="PIRSF010376">
    <property type="entry name" value="IspE"/>
    <property type="match status" value="1"/>
</dbReference>
<evidence type="ECO:0000256" key="7">
    <source>
        <dbReference type="ARBA" id="ARBA00022840"/>
    </source>
</evidence>
<evidence type="ECO:0000256" key="4">
    <source>
        <dbReference type="ARBA" id="ARBA00022679"/>
    </source>
</evidence>
<evidence type="ECO:0000259" key="11">
    <source>
        <dbReference type="Pfam" id="PF08544"/>
    </source>
</evidence>
<comment type="similarity">
    <text evidence="1 9">Belongs to the GHMP kinase family. IspE subfamily.</text>
</comment>
<dbReference type="EMBL" id="QXXA01000005">
    <property type="protein sequence ID" value="NBI06240.1"/>
    <property type="molecule type" value="Genomic_DNA"/>
</dbReference>
<organism evidence="12 13">
    <name type="scientific">Senegalia massiliensis</name>
    <dbReference type="NCBI Taxonomy" id="1720316"/>
    <lineage>
        <taxon>Bacteria</taxon>
        <taxon>Bacillati</taxon>
        <taxon>Bacillota</taxon>
        <taxon>Clostridia</taxon>
        <taxon>Eubacteriales</taxon>
        <taxon>Clostridiaceae</taxon>
        <taxon>Senegalia</taxon>
    </lineage>
</organism>
<feature type="domain" description="GHMP kinase N-terminal" evidence="10">
    <location>
        <begin position="66"/>
        <end position="144"/>
    </location>
</feature>
<dbReference type="InterPro" id="IPR004424">
    <property type="entry name" value="IspE"/>
</dbReference>
<dbReference type="PANTHER" id="PTHR43527">
    <property type="entry name" value="4-DIPHOSPHOCYTIDYL-2-C-METHYL-D-ERYTHRITOL KINASE, CHLOROPLASTIC"/>
    <property type="match status" value="1"/>
</dbReference>
<evidence type="ECO:0000256" key="8">
    <source>
        <dbReference type="ARBA" id="ARBA00032554"/>
    </source>
</evidence>
<dbReference type="NCBIfam" id="NF011202">
    <property type="entry name" value="PRK14608.1"/>
    <property type="match status" value="1"/>
</dbReference>
<dbReference type="GO" id="GO:0050515">
    <property type="term" value="F:4-(cytidine 5'-diphospho)-2-C-methyl-D-erythritol kinase activity"/>
    <property type="evidence" value="ECO:0007669"/>
    <property type="project" value="UniProtKB-UniRule"/>
</dbReference>
<feature type="active site" evidence="9">
    <location>
        <position position="11"/>
    </location>
</feature>
<dbReference type="PANTHER" id="PTHR43527:SF2">
    <property type="entry name" value="4-DIPHOSPHOCYTIDYL-2-C-METHYL-D-ERYTHRITOL KINASE, CHLOROPLASTIC"/>
    <property type="match status" value="1"/>
</dbReference>
<dbReference type="HAMAP" id="MF_00061">
    <property type="entry name" value="IspE"/>
    <property type="match status" value="1"/>
</dbReference>
<dbReference type="Gene3D" id="3.30.70.890">
    <property type="entry name" value="GHMP kinase, C-terminal domain"/>
    <property type="match status" value="1"/>
</dbReference>
<proteinExistence type="inferred from homology"/>
<evidence type="ECO:0000256" key="6">
    <source>
        <dbReference type="ARBA" id="ARBA00022777"/>
    </source>
</evidence>
<dbReference type="OrthoDB" id="9809438at2"/>
<gene>
    <name evidence="9" type="primary">ispE</name>
    <name evidence="12" type="ORF">D3Z33_05110</name>
</gene>
<comment type="catalytic activity">
    <reaction evidence="9">
        <text>4-CDP-2-C-methyl-D-erythritol + ATP = 4-CDP-2-C-methyl-D-erythritol 2-phosphate + ADP + H(+)</text>
        <dbReference type="Rhea" id="RHEA:18437"/>
        <dbReference type="ChEBI" id="CHEBI:15378"/>
        <dbReference type="ChEBI" id="CHEBI:30616"/>
        <dbReference type="ChEBI" id="CHEBI:57823"/>
        <dbReference type="ChEBI" id="CHEBI:57919"/>
        <dbReference type="ChEBI" id="CHEBI:456216"/>
        <dbReference type="EC" id="2.7.1.148"/>
    </reaction>
</comment>
<dbReference type="EC" id="2.7.1.148" evidence="2 9"/>
<comment type="pathway">
    <text evidence="9">Isoprenoid biosynthesis; isopentenyl diphosphate biosynthesis via DXP pathway; isopentenyl diphosphate from 1-deoxy-D-xylulose 5-phosphate: step 3/6.</text>
</comment>
<evidence type="ECO:0000313" key="12">
    <source>
        <dbReference type="EMBL" id="NBI06240.1"/>
    </source>
</evidence>
<keyword evidence="13" id="KW-1185">Reference proteome</keyword>
<dbReference type="Gene3D" id="3.30.230.10">
    <property type="match status" value="1"/>
</dbReference>
<feature type="domain" description="GHMP kinase C-terminal" evidence="11">
    <location>
        <begin position="197"/>
        <end position="272"/>
    </location>
</feature>
<dbReference type="GO" id="GO:0016114">
    <property type="term" value="P:terpenoid biosynthetic process"/>
    <property type="evidence" value="ECO:0007669"/>
    <property type="project" value="UniProtKB-UniRule"/>
</dbReference>
<keyword evidence="6 9" id="KW-0418">Kinase</keyword>
<feature type="active site" evidence="9">
    <location>
        <position position="136"/>
    </location>
</feature>
<dbReference type="InterPro" id="IPR006204">
    <property type="entry name" value="GHMP_kinase_N_dom"/>
</dbReference>